<reference evidence="14" key="1">
    <citation type="submission" date="2012-06" db="EMBL/GenBank/DDBJ databases">
        <title>Complete sequence of chromosome of Desulfomonile tiedjei DSM 6799.</title>
        <authorList>
            <person name="Lucas S."/>
            <person name="Copeland A."/>
            <person name="Lapidus A."/>
            <person name="Glavina del Rio T."/>
            <person name="Dalin E."/>
            <person name="Tice H."/>
            <person name="Bruce D."/>
            <person name="Goodwin L."/>
            <person name="Pitluck S."/>
            <person name="Peters L."/>
            <person name="Ovchinnikova G."/>
            <person name="Zeytun A."/>
            <person name="Lu M."/>
            <person name="Kyrpides N."/>
            <person name="Mavromatis K."/>
            <person name="Ivanova N."/>
            <person name="Brettin T."/>
            <person name="Detter J.C."/>
            <person name="Han C."/>
            <person name="Larimer F."/>
            <person name="Land M."/>
            <person name="Hauser L."/>
            <person name="Markowitz V."/>
            <person name="Cheng J.-F."/>
            <person name="Hugenholtz P."/>
            <person name="Woyke T."/>
            <person name="Wu D."/>
            <person name="Spring S."/>
            <person name="Schroeder M."/>
            <person name="Brambilla E."/>
            <person name="Klenk H.-P."/>
            <person name="Eisen J.A."/>
        </authorList>
    </citation>
    <scope>NUCLEOTIDE SEQUENCE [LARGE SCALE GENOMIC DNA]</scope>
    <source>
        <strain evidence="14">ATCC 49306 / DSM 6799 / DCB-1</strain>
    </source>
</reference>
<keyword evidence="3 11" id="KW-0210">Decarboxylase</keyword>
<evidence type="ECO:0000256" key="3">
    <source>
        <dbReference type="ARBA" id="ARBA00022793"/>
    </source>
</evidence>
<dbReference type="NCBIfam" id="NF003678">
    <property type="entry name" value="PRK05305.1-2"/>
    <property type="match status" value="1"/>
</dbReference>
<dbReference type="NCBIfam" id="NF003685">
    <property type="entry name" value="PRK05305.2-5"/>
    <property type="match status" value="1"/>
</dbReference>
<proteinExistence type="inferred from homology"/>
<dbReference type="STRING" id="706587.Desti_0049"/>
<dbReference type="HOGENOM" id="CLU_072492_0_0_7"/>
<evidence type="ECO:0000256" key="7">
    <source>
        <dbReference type="ARBA" id="ARBA00023209"/>
    </source>
</evidence>
<evidence type="ECO:0000256" key="11">
    <source>
        <dbReference type="HAMAP-Rule" id="MF_00664"/>
    </source>
</evidence>
<dbReference type="KEGG" id="dti:Desti_0049"/>
<evidence type="ECO:0000256" key="12">
    <source>
        <dbReference type="SAM" id="Phobius"/>
    </source>
</evidence>
<evidence type="ECO:0000313" key="14">
    <source>
        <dbReference type="Proteomes" id="UP000006055"/>
    </source>
</evidence>
<keyword evidence="4 11" id="KW-0443">Lipid metabolism</keyword>
<dbReference type="Proteomes" id="UP000006055">
    <property type="component" value="Chromosome"/>
</dbReference>
<dbReference type="Pfam" id="PF02666">
    <property type="entry name" value="PS_Dcarbxylase"/>
    <property type="match status" value="1"/>
</dbReference>
<keyword evidence="7 11" id="KW-0594">Phospholipid biosynthesis</keyword>
<feature type="chain" id="PRO_5023578548" description="Phosphatidylserine decarboxylase alpha chain" evidence="11">
    <location>
        <begin position="186"/>
        <end position="221"/>
    </location>
</feature>
<feature type="site" description="Cleavage (non-hydrolytic); by autocatalysis" evidence="11">
    <location>
        <begin position="185"/>
        <end position="186"/>
    </location>
</feature>
<dbReference type="RefSeq" id="WP_014807958.1">
    <property type="nucleotide sequence ID" value="NC_018025.1"/>
</dbReference>
<comment type="pathway">
    <text evidence="11">Phospholipid metabolism; phosphatidylethanolamine biosynthesis; phosphatidylethanolamine from CDP-diacylglycerol: step 2/2.</text>
</comment>
<name>I4BZQ8_DESTA</name>
<accession>I4BZQ8</accession>
<dbReference type="eggNOG" id="COG0688">
    <property type="taxonomic scope" value="Bacteria"/>
</dbReference>
<evidence type="ECO:0000256" key="4">
    <source>
        <dbReference type="ARBA" id="ARBA00023098"/>
    </source>
</evidence>
<sequence length="221" mass="24560">MINKAGHYEPIAREGFVFFVPFLVISFLCWLLDYPFTSFVFLLVSVVVAAFFRNPDRVPPLGAGLVLSPADGTVAEVVEHAQSENLPGVPLKRISVFMSVLNVHVNRWPISGIVQSIRHVPGRFLDAREPAASDVNEHNAIVLTGEGVTIAVVQIAGILARRIACWVKEGDMVCRGDRFGLIRFGSRLDIYLPQEFDFQVYPGDRVRAGESIIARRNKSNR</sequence>
<dbReference type="EC" id="4.1.1.65" evidence="11"/>
<feature type="chain" id="PRO_5023578547" description="Phosphatidylserine decarboxylase beta chain" evidence="11">
    <location>
        <begin position="1"/>
        <end position="185"/>
    </location>
</feature>
<gene>
    <name evidence="11" type="primary">psd</name>
    <name evidence="13" type="ordered locus">Desti_0049</name>
</gene>
<evidence type="ECO:0000256" key="2">
    <source>
        <dbReference type="ARBA" id="ARBA00022516"/>
    </source>
</evidence>
<keyword evidence="8 11" id="KW-0456">Lyase</keyword>
<comment type="cofactor">
    <cofactor evidence="11">
        <name>pyruvate</name>
        <dbReference type="ChEBI" id="CHEBI:15361"/>
    </cofactor>
    <text evidence="11">Binds 1 pyruvoyl group covalently per subunit.</text>
</comment>
<dbReference type="PANTHER" id="PTHR35809">
    <property type="entry name" value="ARCHAETIDYLSERINE DECARBOXYLASE PROENZYME-RELATED"/>
    <property type="match status" value="1"/>
</dbReference>
<dbReference type="OrthoDB" id="9790893at2"/>
<keyword evidence="10 11" id="KW-0670">Pyruvate</keyword>
<keyword evidence="5 11" id="KW-0472">Membrane</keyword>
<dbReference type="InterPro" id="IPR003817">
    <property type="entry name" value="PS_Dcarbxylase"/>
</dbReference>
<dbReference type="EMBL" id="CP003360">
    <property type="protein sequence ID" value="AFM22799.1"/>
    <property type="molecule type" value="Genomic_DNA"/>
</dbReference>
<keyword evidence="1 11" id="KW-1003">Cell membrane</keyword>
<evidence type="ECO:0000256" key="6">
    <source>
        <dbReference type="ARBA" id="ARBA00023145"/>
    </source>
</evidence>
<comment type="PTM">
    <text evidence="11">Is synthesized initially as an inactive proenzyme. Formation of the active enzyme involves a self-maturation process in which the active site pyruvoyl group is generated from an internal serine residue via an autocatalytic post-translational modification. Two non-identical subunits are generated from the proenzyme in this reaction, and the pyruvate is formed at the N-terminus of the alpha chain, which is derived from the carboxyl end of the proenzyme. The post-translation cleavage follows an unusual pathway, termed non-hydrolytic serinolysis, in which the side chain hydroxyl group of the serine supplies its oxygen atom to form the C-terminus of the beta chain, while the remainder of the serine residue undergoes an oxidative deamination to produce ammonia and the pyruvoyl prosthetic group on the alpha chain.</text>
</comment>
<dbReference type="PATRIC" id="fig|706587.4.peg.52"/>
<keyword evidence="14" id="KW-1185">Reference proteome</keyword>
<organism evidence="13 14">
    <name type="scientific">Desulfomonile tiedjei (strain ATCC 49306 / DSM 6799 / DCB-1)</name>
    <dbReference type="NCBI Taxonomy" id="706587"/>
    <lineage>
        <taxon>Bacteria</taxon>
        <taxon>Pseudomonadati</taxon>
        <taxon>Thermodesulfobacteriota</taxon>
        <taxon>Desulfomonilia</taxon>
        <taxon>Desulfomonilales</taxon>
        <taxon>Desulfomonilaceae</taxon>
        <taxon>Desulfomonile</taxon>
    </lineage>
</organism>
<feature type="transmembrane region" description="Helical" evidence="12">
    <location>
        <begin position="34"/>
        <end position="52"/>
    </location>
</feature>
<comment type="subcellular location">
    <subcellularLocation>
        <location evidence="11">Cell membrane</location>
        <topology evidence="11">Peripheral membrane protein</topology>
    </subcellularLocation>
</comment>
<evidence type="ECO:0000256" key="8">
    <source>
        <dbReference type="ARBA" id="ARBA00023239"/>
    </source>
</evidence>
<evidence type="ECO:0000256" key="10">
    <source>
        <dbReference type="ARBA" id="ARBA00023317"/>
    </source>
</evidence>
<dbReference type="UniPathway" id="UPA00558">
    <property type="reaction ID" value="UER00616"/>
</dbReference>
<evidence type="ECO:0000256" key="5">
    <source>
        <dbReference type="ARBA" id="ARBA00023136"/>
    </source>
</evidence>
<dbReference type="InterPro" id="IPR033175">
    <property type="entry name" value="PSD-A"/>
</dbReference>
<dbReference type="PANTHER" id="PTHR35809:SF1">
    <property type="entry name" value="ARCHAETIDYLSERINE DECARBOXYLASE PROENZYME-RELATED"/>
    <property type="match status" value="1"/>
</dbReference>
<evidence type="ECO:0000256" key="1">
    <source>
        <dbReference type="ARBA" id="ARBA00022475"/>
    </source>
</evidence>
<keyword evidence="6 11" id="KW-0865">Zymogen</keyword>
<comment type="similarity">
    <text evidence="11">Belongs to the phosphatidylserine decarboxylase family. PSD-A subfamily.</text>
</comment>
<dbReference type="GO" id="GO:0004609">
    <property type="term" value="F:phosphatidylserine decarboxylase activity"/>
    <property type="evidence" value="ECO:0007669"/>
    <property type="project" value="UniProtKB-UniRule"/>
</dbReference>
<keyword evidence="12" id="KW-0812">Transmembrane</keyword>
<keyword evidence="12" id="KW-1133">Transmembrane helix</keyword>
<feature type="active site" description="Schiff-base intermediate with substrate; via pyruvic acid" evidence="11">
    <location>
        <position position="186"/>
    </location>
</feature>
<evidence type="ECO:0000313" key="13">
    <source>
        <dbReference type="EMBL" id="AFM22799.1"/>
    </source>
</evidence>
<evidence type="ECO:0000256" key="9">
    <source>
        <dbReference type="ARBA" id="ARBA00023264"/>
    </source>
</evidence>
<keyword evidence="9 11" id="KW-1208">Phospholipid metabolism</keyword>
<comment type="catalytic activity">
    <reaction evidence="11">
        <text>a 1,2-diacyl-sn-glycero-3-phospho-L-serine + H(+) = a 1,2-diacyl-sn-glycero-3-phosphoethanolamine + CO2</text>
        <dbReference type="Rhea" id="RHEA:20828"/>
        <dbReference type="ChEBI" id="CHEBI:15378"/>
        <dbReference type="ChEBI" id="CHEBI:16526"/>
        <dbReference type="ChEBI" id="CHEBI:57262"/>
        <dbReference type="ChEBI" id="CHEBI:64612"/>
        <dbReference type="EC" id="4.1.1.65"/>
    </reaction>
</comment>
<dbReference type="GO" id="GO:0005886">
    <property type="term" value="C:plasma membrane"/>
    <property type="evidence" value="ECO:0007669"/>
    <property type="project" value="UniProtKB-SubCell"/>
</dbReference>
<dbReference type="HAMAP" id="MF_00664">
    <property type="entry name" value="PS_decarb_PSD_A"/>
    <property type="match status" value="1"/>
</dbReference>
<keyword evidence="2 11" id="KW-0444">Lipid biosynthesis</keyword>
<feature type="transmembrane region" description="Helical" evidence="12">
    <location>
        <begin position="12"/>
        <end position="28"/>
    </location>
</feature>
<protein>
    <recommendedName>
        <fullName evidence="11">Phosphatidylserine decarboxylase proenzyme</fullName>
        <ecNumber evidence="11">4.1.1.65</ecNumber>
    </recommendedName>
    <component>
        <recommendedName>
            <fullName evidence="11">Phosphatidylserine decarboxylase alpha chain</fullName>
        </recommendedName>
    </component>
    <component>
        <recommendedName>
            <fullName evidence="11">Phosphatidylserine decarboxylase beta chain</fullName>
        </recommendedName>
    </component>
</protein>
<comment type="function">
    <text evidence="11">Catalyzes the formation of phosphatidylethanolamine (PtdEtn) from phosphatidylserine (PtdSer).</text>
</comment>
<feature type="modified residue" description="Pyruvic acid (Ser); by autocatalysis" evidence="11">
    <location>
        <position position="186"/>
    </location>
</feature>
<comment type="subunit">
    <text evidence="11">Heterodimer of a large membrane-associated beta subunit and a small pyruvoyl-containing alpha subunit.</text>
</comment>
<dbReference type="GO" id="GO:0006646">
    <property type="term" value="P:phosphatidylethanolamine biosynthetic process"/>
    <property type="evidence" value="ECO:0007669"/>
    <property type="project" value="UniProtKB-UniRule"/>
</dbReference>
<dbReference type="AlphaFoldDB" id="I4BZQ8"/>